<evidence type="ECO:0000256" key="4">
    <source>
        <dbReference type="ARBA" id="ARBA00022679"/>
    </source>
</evidence>
<keyword evidence="2" id="KW-1003">Cell membrane</keyword>
<feature type="transmembrane region" description="Helical" evidence="8">
    <location>
        <begin position="149"/>
        <end position="174"/>
    </location>
</feature>
<gene>
    <name evidence="11" type="primary">eptA</name>
    <name evidence="11" type="ORF">K6T82_10740</name>
</gene>
<reference evidence="11 12" key="1">
    <citation type="journal article" date="2023" name="Antonie Van Leeuwenhoek">
        <title>Flavobacterium potami sp. nov., a multi-metal resistance genes harbouring bacterium isolated from shallow river silt.</title>
        <authorList>
            <person name="Li S."/>
            <person name="Mao S."/>
            <person name="Mu W."/>
            <person name="Guo B."/>
            <person name="Li C."/>
            <person name="Zhu Q."/>
            <person name="Hou X."/>
            <person name="Zhao Y."/>
            <person name="Wei S."/>
            <person name="Liu H."/>
            <person name="Liu A."/>
        </authorList>
    </citation>
    <scope>NUCLEOTIDE SEQUENCE [LARGE SCALE GENOMIC DNA]</scope>
    <source>
        <strain evidence="11 12">17A</strain>
    </source>
</reference>
<dbReference type="InterPro" id="IPR012549">
    <property type="entry name" value="EptA-like_N"/>
</dbReference>
<organism evidence="11 12">
    <name type="scientific">Flavobacterium potami</name>
    <dbReference type="NCBI Taxonomy" id="2872310"/>
    <lineage>
        <taxon>Bacteria</taxon>
        <taxon>Pseudomonadati</taxon>
        <taxon>Bacteroidota</taxon>
        <taxon>Flavobacteriia</taxon>
        <taxon>Flavobacteriales</taxon>
        <taxon>Flavobacteriaceae</taxon>
        <taxon>Flavobacterium</taxon>
    </lineage>
</organism>
<keyword evidence="4 11" id="KW-0808">Transferase</keyword>
<dbReference type="InterPro" id="IPR000917">
    <property type="entry name" value="Sulfatase_N"/>
</dbReference>
<feature type="domain" description="Phosphoethanolamine transferase N-terminal" evidence="10">
    <location>
        <begin position="59"/>
        <end position="202"/>
    </location>
</feature>
<feature type="transmembrane region" description="Helical" evidence="8">
    <location>
        <begin position="117"/>
        <end position="137"/>
    </location>
</feature>
<comment type="caution">
    <text evidence="11">The sequence shown here is derived from an EMBL/GenBank/DDBJ whole genome shotgun (WGS) entry which is preliminary data.</text>
</comment>
<name>A0A9X1KQ91_9FLAO</name>
<evidence type="ECO:0000256" key="8">
    <source>
        <dbReference type="SAM" id="Phobius"/>
    </source>
</evidence>
<evidence type="ECO:0000256" key="1">
    <source>
        <dbReference type="ARBA" id="ARBA00004651"/>
    </source>
</evidence>
<dbReference type="AlphaFoldDB" id="A0A9X1KQ91"/>
<keyword evidence="3" id="KW-0997">Cell inner membrane</keyword>
<evidence type="ECO:0000259" key="9">
    <source>
        <dbReference type="Pfam" id="PF00884"/>
    </source>
</evidence>
<dbReference type="Pfam" id="PF00884">
    <property type="entry name" value="Sulfatase"/>
    <property type="match status" value="1"/>
</dbReference>
<evidence type="ECO:0000256" key="5">
    <source>
        <dbReference type="ARBA" id="ARBA00022692"/>
    </source>
</evidence>
<evidence type="ECO:0000259" key="10">
    <source>
        <dbReference type="Pfam" id="PF08019"/>
    </source>
</evidence>
<proteinExistence type="predicted"/>
<dbReference type="GO" id="GO:0016776">
    <property type="term" value="F:phosphotransferase activity, phosphate group as acceptor"/>
    <property type="evidence" value="ECO:0007669"/>
    <property type="project" value="TreeGrafter"/>
</dbReference>
<feature type="transmembrane region" description="Helical" evidence="8">
    <location>
        <begin position="12"/>
        <end position="33"/>
    </location>
</feature>
<keyword evidence="5 8" id="KW-0812">Transmembrane</keyword>
<feature type="domain" description="Sulfatase N-terminal" evidence="9">
    <location>
        <begin position="224"/>
        <end position="493"/>
    </location>
</feature>
<evidence type="ECO:0000256" key="3">
    <source>
        <dbReference type="ARBA" id="ARBA00022519"/>
    </source>
</evidence>
<protein>
    <submittedName>
        <fullName evidence="11">Phosphoethanolamine--lipid A transferase EptA</fullName>
    </submittedName>
</protein>
<dbReference type="CDD" id="cd16017">
    <property type="entry name" value="LptA"/>
    <property type="match status" value="1"/>
</dbReference>
<feature type="transmembrane region" description="Helical" evidence="8">
    <location>
        <begin position="39"/>
        <end position="67"/>
    </location>
</feature>
<dbReference type="GO" id="GO:0005886">
    <property type="term" value="C:plasma membrane"/>
    <property type="evidence" value="ECO:0007669"/>
    <property type="project" value="UniProtKB-SubCell"/>
</dbReference>
<keyword evidence="12" id="KW-1185">Reference proteome</keyword>
<dbReference type="PANTHER" id="PTHR30443">
    <property type="entry name" value="INNER MEMBRANE PROTEIN"/>
    <property type="match status" value="1"/>
</dbReference>
<dbReference type="InterPro" id="IPR040423">
    <property type="entry name" value="PEA_transferase"/>
</dbReference>
<dbReference type="RefSeq" id="WP_219071590.1">
    <property type="nucleotide sequence ID" value="NZ_JAINUY010000003.1"/>
</dbReference>
<keyword evidence="6 8" id="KW-1133">Transmembrane helix</keyword>
<dbReference type="InterPro" id="IPR058130">
    <property type="entry name" value="PEA_transf_C"/>
</dbReference>
<feature type="transmembrane region" description="Helical" evidence="8">
    <location>
        <begin position="74"/>
        <end position="97"/>
    </location>
</feature>
<evidence type="ECO:0000256" key="7">
    <source>
        <dbReference type="ARBA" id="ARBA00023136"/>
    </source>
</evidence>
<evidence type="ECO:0000256" key="6">
    <source>
        <dbReference type="ARBA" id="ARBA00022989"/>
    </source>
</evidence>
<evidence type="ECO:0000313" key="11">
    <source>
        <dbReference type="EMBL" id="MBZ4035245.1"/>
    </source>
</evidence>
<keyword evidence="7 8" id="KW-0472">Membrane</keyword>
<sequence length="506" mass="56808">MLKGRLPAARLAALLSLANCVFFHFPFFCFVVGNLNYAALSGILTIASLIVLMLVLDFLVFYLLLYLTGIFGRILISLFFAVSAAALYFINAYSVIIDESMIGNILNTNYAESSAYFSLRMVLYVLVLGIVPAVALFRIKAVKEPLKRFALLCGGSLLIALALVFVNSSSWLWIDKNSKKLGGLAMPWSYAVNTSLFYAHQYKKNQKEILLPDAHIRDKKKSIVVLVIGESARKANFSLYGYGKNTNPLLGATENVHPLSAVSAATYTTAGVKAILDYKKTDELYEILPNYLFRNNVEVIWRTSNWGEPPLHIKNYQDRKYLSKACKGGNCGYDEILLALFKEQILASTKDKILLVLHTSTSHGPSYSTKYPAGFEKFSPVCRSVELADCSTQELMNSYDNTIVYTDYLLSRVIADLKELREFDSTMIFVSDHGESLGENNLYMHGLPMGIAPREQFEIPFIVWVSPGSKKLKANKTVSQYHVFHSVLKFLDIESPIYDEKMNIYQ</sequence>
<evidence type="ECO:0000256" key="2">
    <source>
        <dbReference type="ARBA" id="ARBA00022475"/>
    </source>
</evidence>
<dbReference type="NCBIfam" id="NF007160">
    <property type="entry name" value="PRK09598.1"/>
    <property type="match status" value="1"/>
</dbReference>
<evidence type="ECO:0000313" key="12">
    <source>
        <dbReference type="Proteomes" id="UP001139366"/>
    </source>
</evidence>
<dbReference type="Pfam" id="PF08019">
    <property type="entry name" value="EptA_B_N"/>
    <property type="match status" value="1"/>
</dbReference>
<accession>A0A9X1KQ91</accession>
<dbReference type="EMBL" id="JAINUY010000003">
    <property type="protein sequence ID" value="MBZ4035245.1"/>
    <property type="molecule type" value="Genomic_DNA"/>
</dbReference>
<dbReference type="PANTHER" id="PTHR30443:SF0">
    <property type="entry name" value="PHOSPHOETHANOLAMINE TRANSFERASE EPTA"/>
    <property type="match status" value="1"/>
</dbReference>
<dbReference type="Proteomes" id="UP001139366">
    <property type="component" value="Unassembled WGS sequence"/>
</dbReference>
<dbReference type="GO" id="GO:0009244">
    <property type="term" value="P:lipopolysaccharide core region biosynthetic process"/>
    <property type="evidence" value="ECO:0007669"/>
    <property type="project" value="TreeGrafter"/>
</dbReference>
<comment type="subcellular location">
    <subcellularLocation>
        <location evidence="1">Cell membrane</location>
        <topology evidence="1">Multi-pass membrane protein</topology>
    </subcellularLocation>
</comment>